<gene>
    <name evidence="2" type="ORF">SAMN04488509_10938</name>
</gene>
<dbReference type="CDD" id="cd00158">
    <property type="entry name" value="RHOD"/>
    <property type="match status" value="1"/>
</dbReference>
<dbReference type="OrthoDB" id="9814704at2"/>
<dbReference type="Proteomes" id="UP000199603">
    <property type="component" value="Unassembled WGS sequence"/>
</dbReference>
<dbReference type="SMART" id="SM00450">
    <property type="entry name" value="RHOD"/>
    <property type="match status" value="1"/>
</dbReference>
<dbReference type="Pfam" id="PF00581">
    <property type="entry name" value="Rhodanese"/>
    <property type="match status" value="1"/>
</dbReference>
<name>A0A1G6YA76_9GAMM</name>
<keyword evidence="3" id="KW-1185">Reference proteome</keyword>
<protein>
    <submittedName>
        <fullName evidence="2">Rhodanese-related sulfurtransferase</fullName>
    </submittedName>
</protein>
<dbReference type="InterPro" id="IPR036873">
    <property type="entry name" value="Rhodanese-like_dom_sf"/>
</dbReference>
<dbReference type="Gene3D" id="3.40.250.10">
    <property type="entry name" value="Rhodanese-like domain"/>
    <property type="match status" value="1"/>
</dbReference>
<dbReference type="RefSeq" id="WP_091243699.1">
    <property type="nucleotide sequence ID" value="NZ_FNAG01000009.1"/>
</dbReference>
<accession>A0A1G6YA76</accession>
<dbReference type="PANTHER" id="PTHR44086:SF10">
    <property type="entry name" value="THIOSULFATE SULFURTRANSFERASE_RHODANESE-LIKE DOMAIN-CONTAINING PROTEIN 3"/>
    <property type="match status" value="1"/>
</dbReference>
<keyword evidence="2" id="KW-0808">Transferase</keyword>
<evidence type="ECO:0000313" key="3">
    <source>
        <dbReference type="Proteomes" id="UP000199603"/>
    </source>
</evidence>
<dbReference type="EMBL" id="FNAG01000009">
    <property type="protein sequence ID" value="SDD86873.1"/>
    <property type="molecule type" value="Genomic_DNA"/>
</dbReference>
<dbReference type="AlphaFoldDB" id="A0A1G6YA76"/>
<dbReference type="STRING" id="265719.SAMN04488509_10938"/>
<dbReference type="InterPro" id="IPR001763">
    <property type="entry name" value="Rhodanese-like_dom"/>
</dbReference>
<sequence>MSKSPAELVAEARARITEVSVEALAAEAPGSYVLIDVREPGEFATGHIAGAIPIPRGVLEFQVEANPAIACVTEPALAVREQPIVLYCRTGGRSALAAESLQKLGFTRVRSLAGGITAWTAAGKPVTQH</sequence>
<dbReference type="PROSITE" id="PS50206">
    <property type="entry name" value="RHODANESE_3"/>
    <property type="match status" value="1"/>
</dbReference>
<feature type="domain" description="Rhodanese" evidence="1">
    <location>
        <begin position="28"/>
        <end position="128"/>
    </location>
</feature>
<dbReference type="SUPFAM" id="SSF52821">
    <property type="entry name" value="Rhodanese/Cell cycle control phosphatase"/>
    <property type="match status" value="1"/>
</dbReference>
<evidence type="ECO:0000313" key="2">
    <source>
        <dbReference type="EMBL" id="SDD86873.1"/>
    </source>
</evidence>
<reference evidence="2 3" key="1">
    <citation type="submission" date="2016-10" db="EMBL/GenBank/DDBJ databases">
        <authorList>
            <person name="de Groot N.N."/>
        </authorList>
    </citation>
    <scope>NUCLEOTIDE SEQUENCE [LARGE SCALE GENOMIC DNA]</scope>
    <source>
        <strain evidence="2 3">DSM 16957</strain>
    </source>
</reference>
<evidence type="ECO:0000259" key="1">
    <source>
        <dbReference type="PROSITE" id="PS50206"/>
    </source>
</evidence>
<dbReference type="PANTHER" id="PTHR44086">
    <property type="entry name" value="THIOSULFATE SULFURTRANSFERASE RDL2, MITOCHONDRIAL-RELATED"/>
    <property type="match status" value="1"/>
</dbReference>
<dbReference type="GO" id="GO:0004792">
    <property type="term" value="F:thiosulfate-cyanide sulfurtransferase activity"/>
    <property type="evidence" value="ECO:0007669"/>
    <property type="project" value="TreeGrafter"/>
</dbReference>
<organism evidence="2 3">
    <name type="scientific">Aquimonas voraii</name>
    <dbReference type="NCBI Taxonomy" id="265719"/>
    <lineage>
        <taxon>Bacteria</taxon>
        <taxon>Pseudomonadati</taxon>
        <taxon>Pseudomonadota</taxon>
        <taxon>Gammaproteobacteria</taxon>
        <taxon>Lysobacterales</taxon>
        <taxon>Lysobacteraceae</taxon>
        <taxon>Aquimonas</taxon>
    </lineage>
</organism>
<proteinExistence type="predicted"/>